<dbReference type="PANTHER" id="PTHR42788">
    <property type="entry name" value="TAURINE IMPORT ATP-BINDING PROTEIN-RELATED"/>
    <property type="match status" value="1"/>
</dbReference>
<sequence length="262" mass="28953">MNASITPKLRASGLSHGFDGRAVLRDLDLSVRGGEFVSIIGPSGSGKSTLLSILTGGLRADAGALEVDGRPVERPDADAFAFMPQRDVLLPWKRIVDNAAFGLQLRGVPRAEARRRVASLLAEFGLSGTERLYPRQLSGGMRQRVALLRTVVQERGLVFLDEPFGALDAITRLELQQWMARMWDRHRWTVVLVTHDIREALLLSDRVLVLAGRPAGIATQLQVPRDSRIRDRDFLLEPDVVRLEKQLLDALAAHTAAVTEEE</sequence>
<dbReference type="CDD" id="cd03293">
    <property type="entry name" value="ABC_NrtD_SsuB_transporters"/>
    <property type="match status" value="1"/>
</dbReference>
<dbReference type="AlphaFoldDB" id="A0A939MLF1"/>
<dbReference type="GO" id="GO:0016887">
    <property type="term" value="F:ATP hydrolysis activity"/>
    <property type="evidence" value="ECO:0007669"/>
    <property type="project" value="InterPro"/>
</dbReference>
<dbReference type="Proteomes" id="UP000664382">
    <property type="component" value="Unassembled WGS sequence"/>
</dbReference>
<dbReference type="SUPFAM" id="SSF52540">
    <property type="entry name" value="P-loop containing nucleoside triphosphate hydrolases"/>
    <property type="match status" value="1"/>
</dbReference>
<reference evidence="5" key="1">
    <citation type="submission" date="2021-03" db="EMBL/GenBank/DDBJ databases">
        <title>Leucobacter chromiisoli sp. nov., isolated from chromium-containing soil of chemical plant.</title>
        <authorList>
            <person name="Xu Z."/>
        </authorList>
    </citation>
    <scope>NUCLEOTIDE SEQUENCE</scope>
    <source>
        <strain evidence="5">S27</strain>
    </source>
</reference>
<dbReference type="InterPro" id="IPR050166">
    <property type="entry name" value="ABC_transporter_ATP-bind"/>
</dbReference>
<evidence type="ECO:0000313" key="6">
    <source>
        <dbReference type="Proteomes" id="UP000664382"/>
    </source>
</evidence>
<dbReference type="InterPro" id="IPR027417">
    <property type="entry name" value="P-loop_NTPase"/>
</dbReference>
<protein>
    <submittedName>
        <fullName evidence="5">ABC transporter ATP-binding protein</fullName>
    </submittedName>
</protein>
<feature type="domain" description="ABC transporter" evidence="4">
    <location>
        <begin position="9"/>
        <end position="237"/>
    </location>
</feature>
<comment type="caution">
    <text evidence="5">The sequence shown here is derived from an EMBL/GenBank/DDBJ whole genome shotgun (WGS) entry which is preliminary data.</text>
</comment>
<accession>A0A939MLF1</accession>
<dbReference type="InterPro" id="IPR003593">
    <property type="entry name" value="AAA+_ATPase"/>
</dbReference>
<keyword evidence="2" id="KW-0547">Nucleotide-binding</keyword>
<gene>
    <name evidence="5" type="ORF">J4H92_03240</name>
</gene>
<dbReference type="Pfam" id="PF00005">
    <property type="entry name" value="ABC_tran"/>
    <property type="match status" value="1"/>
</dbReference>
<dbReference type="InterPro" id="IPR003439">
    <property type="entry name" value="ABC_transporter-like_ATP-bd"/>
</dbReference>
<dbReference type="EMBL" id="JAGDYM010000004">
    <property type="protein sequence ID" value="MBO1900962.1"/>
    <property type="molecule type" value="Genomic_DNA"/>
</dbReference>
<dbReference type="SMART" id="SM00382">
    <property type="entry name" value="AAA"/>
    <property type="match status" value="1"/>
</dbReference>
<keyword evidence="6" id="KW-1185">Reference proteome</keyword>
<organism evidence="5 6">
    <name type="scientific">Leucobacter weissii</name>
    <dbReference type="NCBI Taxonomy" id="1983706"/>
    <lineage>
        <taxon>Bacteria</taxon>
        <taxon>Bacillati</taxon>
        <taxon>Actinomycetota</taxon>
        <taxon>Actinomycetes</taxon>
        <taxon>Micrococcales</taxon>
        <taxon>Microbacteriaceae</taxon>
        <taxon>Leucobacter</taxon>
    </lineage>
</organism>
<evidence type="ECO:0000259" key="4">
    <source>
        <dbReference type="PROSITE" id="PS50893"/>
    </source>
</evidence>
<dbReference type="GO" id="GO:0005524">
    <property type="term" value="F:ATP binding"/>
    <property type="evidence" value="ECO:0007669"/>
    <property type="project" value="UniProtKB-KW"/>
</dbReference>
<dbReference type="InterPro" id="IPR017871">
    <property type="entry name" value="ABC_transporter-like_CS"/>
</dbReference>
<keyword evidence="3 5" id="KW-0067">ATP-binding</keyword>
<keyword evidence="1" id="KW-0813">Transport</keyword>
<evidence type="ECO:0000256" key="2">
    <source>
        <dbReference type="ARBA" id="ARBA00022741"/>
    </source>
</evidence>
<evidence type="ECO:0000313" key="5">
    <source>
        <dbReference type="EMBL" id="MBO1900962.1"/>
    </source>
</evidence>
<dbReference type="RefSeq" id="WP_208095908.1">
    <property type="nucleotide sequence ID" value="NZ_JAGDYM010000004.1"/>
</dbReference>
<dbReference type="Gene3D" id="3.40.50.300">
    <property type="entry name" value="P-loop containing nucleotide triphosphate hydrolases"/>
    <property type="match status" value="1"/>
</dbReference>
<dbReference type="PROSITE" id="PS00211">
    <property type="entry name" value="ABC_TRANSPORTER_1"/>
    <property type="match status" value="1"/>
</dbReference>
<dbReference type="PANTHER" id="PTHR42788:SF2">
    <property type="entry name" value="ABC TRANSPORTER ATP-BINDING PROTEIN"/>
    <property type="match status" value="1"/>
</dbReference>
<proteinExistence type="predicted"/>
<dbReference type="PROSITE" id="PS50893">
    <property type="entry name" value="ABC_TRANSPORTER_2"/>
    <property type="match status" value="1"/>
</dbReference>
<evidence type="ECO:0000256" key="1">
    <source>
        <dbReference type="ARBA" id="ARBA00022448"/>
    </source>
</evidence>
<evidence type="ECO:0000256" key="3">
    <source>
        <dbReference type="ARBA" id="ARBA00022840"/>
    </source>
</evidence>
<name>A0A939MLF1_9MICO</name>